<reference evidence="2 3" key="1">
    <citation type="journal article" date="2014" name="BMC Genomics">
        <title>Genome and secretome analysis of the hemibiotrophic fungal pathogen, Moniliophthora roreri, which causes frosty pod rot disease of cacao: mechanisms of the biotrophic and necrotrophic phases.</title>
        <authorList>
            <person name="Meinhardt L.W."/>
            <person name="Costa G.G.L."/>
            <person name="Thomazella D.P.T."/>
            <person name="Teixeira P.J.P.L."/>
            <person name="Carazzolle M.F."/>
            <person name="Schuster S.C."/>
            <person name="Carlson J.E."/>
            <person name="Guiltinan M.J."/>
            <person name="Mieczkowski P."/>
            <person name="Farmer A."/>
            <person name="Ramaraj T."/>
            <person name="Crozier J."/>
            <person name="Davis R.E."/>
            <person name="Shao J."/>
            <person name="Melnick R.L."/>
            <person name="Pereira G.A.G."/>
            <person name="Bailey B.A."/>
        </authorList>
    </citation>
    <scope>NUCLEOTIDE SEQUENCE [LARGE SCALE GENOMIC DNA]</scope>
    <source>
        <strain evidence="2 3">MCA 2997</strain>
    </source>
</reference>
<dbReference type="OrthoDB" id="3000408at2759"/>
<dbReference type="EMBL" id="AWSO01000637">
    <property type="protein sequence ID" value="ESK88568.1"/>
    <property type="molecule type" value="Genomic_DNA"/>
</dbReference>
<evidence type="ECO:0000256" key="1">
    <source>
        <dbReference type="SAM" id="SignalP"/>
    </source>
</evidence>
<accession>V2WNZ3</accession>
<dbReference type="KEGG" id="mrr:Moror_3128"/>
<protein>
    <submittedName>
        <fullName evidence="2">Cysteine-rich secreted protein</fullName>
    </submittedName>
</protein>
<feature type="signal peptide" evidence="1">
    <location>
        <begin position="1"/>
        <end position="18"/>
    </location>
</feature>
<dbReference type="HOGENOM" id="CLU_079115_0_0_1"/>
<evidence type="ECO:0000313" key="2">
    <source>
        <dbReference type="EMBL" id="ESK88568.1"/>
    </source>
</evidence>
<name>V2WNZ3_MONRO</name>
<proteinExistence type="predicted"/>
<keyword evidence="3" id="KW-1185">Reference proteome</keyword>
<dbReference type="Proteomes" id="UP000017559">
    <property type="component" value="Unassembled WGS sequence"/>
</dbReference>
<keyword evidence="1" id="KW-0732">Signal</keyword>
<organism evidence="2 3">
    <name type="scientific">Moniliophthora roreri (strain MCA 2997)</name>
    <name type="common">Cocoa frosty pod rot fungus</name>
    <name type="synonym">Crinipellis roreri</name>
    <dbReference type="NCBI Taxonomy" id="1381753"/>
    <lineage>
        <taxon>Eukaryota</taxon>
        <taxon>Fungi</taxon>
        <taxon>Dikarya</taxon>
        <taxon>Basidiomycota</taxon>
        <taxon>Agaricomycotina</taxon>
        <taxon>Agaricomycetes</taxon>
        <taxon>Agaricomycetidae</taxon>
        <taxon>Agaricales</taxon>
        <taxon>Marasmiineae</taxon>
        <taxon>Marasmiaceae</taxon>
        <taxon>Moniliophthora</taxon>
    </lineage>
</organism>
<feature type="chain" id="PRO_5004711774" evidence="1">
    <location>
        <begin position="19"/>
        <end position="306"/>
    </location>
</feature>
<gene>
    <name evidence="2" type="ORF">Moror_3128</name>
</gene>
<dbReference type="AlphaFoldDB" id="V2WNZ3"/>
<evidence type="ECO:0000313" key="3">
    <source>
        <dbReference type="Proteomes" id="UP000017559"/>
    </source>
</evidence>
<comment type="caution">
    <text evidence="2">The sequence shown here is derived from an EMBL/GenBank/DDBJ whole genome shotgun (WGS) entry which is preliminary data.</text>
</comment>
<sequence>MKFFTVAFFLLPTLIAKAQEIPQCRPGFEPVEFEPGSGEYFCRQIIISCPLNQTPYKNPETNADSCCPSNQQLVMYDENLKTGVCCGADQVYLGIKPNGRCCKKGEILQDGKCLPAPPPSGCQGCPTQPPGACALKAACGDNANTGLQYGSCYQLKFPNGQQLGRGVGGNPNMYTQDGYIQNIPYRVCKFPANPNDCGTGPVKAGASFAIEDGIGPAGSTAGERSWMDNVDGGAHMQLTTDATKARKFNGKTSCSGCQCVVQLISSGYACPAIQPGITIWANPKVTLKLQFLEVPCDGQFSFPQLN</sequence>